<organism evidence="1 2">
    <name type="scientific">Lutimaribacter degradans</name>
    <dbReference type="NCBI Taxonomy" id="2945989"/>
    <lineage>
        <taxon>Bacteria</taxon>
        <taxon>Pseudomonadati</taxon>
        <taxon>Pseudomonadota</taxon>
        <taxon>Alphaproteobacteria</taxon>
        <taxon>Rhodobacterales</taxon>
        <taxon>Roseobacteraceae</taxon>
        <taxon>Lutimaribacter</taxon>
    </lineage>
</organism>
<protein>
    <submittedName>
        <fullName evidence="1">Lipopolysaccharide transport periplasmic protein LptA</fullName>
    </submittedName>
</protein>
<evidence type="ECO:0000313" key="2">
    <source>
        <dbReference type="Proteomes" id="UP001203036"/>
    </source>
</evidence>
<dbReference type="EMBL" id="JAMQGO010000003">
    <property type="protein sequence ID" value="MCM2561862.1"/>
    <property type="molecule type" value="Genomic_DNA"/>
</dbReference>
<proteinExistence type="predicted"/>
<dbReference type="Proteomes" id="UP001203036">
    <property type="component" value="Unassembled WGS sequence"/>
</dbReference>
<accession>A0ACC5ZU49</accession>
<comment type="caution">
    <text evidence="1">The sequence shown here is derived from an EMBL/GenBank/DDBJ whole genome shotgun (WGS) entry which is preliminary data.</text>
</comment>
<reference evidence="1" key="1">
    <citation type="submission" date="2022-06" db="EMBL/GenBank/DDBJ databases">
        <title>Lutimaribacter sp. EGI FJ00013, a novel bacterium isolated from a salt lake sediment enrichment.</title>
        <authorList>
            <person name="Gao L."/>
            <person name="Fang B.-Z."/>
            <person name="Li W.-J."/>
        </authorList>
    </citation>
    <scope>NUCLEOTIDE SEQUENCE</scope>
    <source>
        <strain evidence="1">EGI FJ00013</strain>
    </source>
</reference>
<name>A0ACC5ZU49_9RHOB</name>
<sequence length="159" mass="16770">MRNALVLCCLLLVPASLFAQGASVAFGGIRQDTSKPVELSADALSVDQDNNTAVFTGNVVIGQGEMRLGAQQVRVVYNQDQSRIRRLEATGGVTLVSGPDAAEAERADYDIDSGVVVMSGNVLLTQGSNALTSDEMTVNLNTGAAQMQGRVKTILQQQE</sequence>
<gene>
    <name evidence="1" type="primary">lptA</name>
    <name evidence="1" type="ORF">M8744_06885</name>
</gene>
<evidence type="ECO:0000313" key="1">
    <source>
        <dbReference type="EMBL" id="MCM2561862.1"/>
    </source>
</evidence>
<keyword evidence="2" id="KW-1185">Reference proteome</keyword>